<evidence type="ECO:0000256" key="3">
    <source>
        <dbReference type="ARBA" id="ARBA00023163"/>
    </source>
</evidence>
<dbReference type="PRINTS" id="PR00032">
    <property type="entry name" value="HTHARAC"/>
</dbReference>
<feature type="domain" description="HTH araC/xylS-type" evidence="4">
    <location>
        <begin position="240"/>
        <end position="336"/>
    </location>
</feature>
<evidence type="ECO:0000256" key="1">
    <source>
        <dbReference type="ARBA" id="ARBA00023015"/>
    </source>
</evidence>
<dbReference type="InterPro" id="IPR018060">
    <property type="entry name" value="HTH_AraC"/>
</dbReference>
<proteinExistence type="predicted"/>
<dbReference type="SMART" id="SM00342">
    <property type="entry name" value="HTH_ARAC"/>
    <property type="match status" value="1"/>
</dbReference>
<name>A0A1M6BZQ8_9FLAO</name>
<dbReference type="SUPFAM" id="SSF46689">
    <property type="entry name" value="Homeodomain-like"/>
    <property type="match status" value="1"/>
</dbReference>
<reference evidence="6" key="1">
    <citation type="submission" date="2016-11" db="EMBL/GenBank/DDBJ databases">
        <authorList>
            <person name="Varghese N."/>
            <person name="Submissions S."/>
        </authorList>
    </citation>
    <scope>NUCLEOTIDE SEQUENCE [LARGE SCALE GENOMIC DNA]</scope>
    <source>
        <strain evidence="6">CGMCC 1.8863</strain>
    </source>
</reference>
<organism evidence="5 6">
    <name type="scientific">Arenibacter nanhaiticus</name>
    <dbReference type="NCBI Taxonomy" id="558155"/>
    <lineage>
        <taxon>Bacteria</taxon>
        <taxon>Pseudomonadati</taxon>
        <taxon>Bacteroidota</taxon>
        <taxon>Flavobacteriia</taxon>
        <taxon>Flavobacteriales</taxon>
        <taxon>Flavobacteriaceae</taxon>
        <taxon>Arenibacter</taxon>
    </lineage>
</organism>
<keyword evidence="2 5" id="KW-0238">DNA-binding</keyword>
<dbReference type="Gene3D" id="1.10.10.60">
    <property type="entry name" value="Homeodomain-like"/>
    <property type="match status" value="1"/>
</dbReference>
<dbReference type="InterPro" id="IPR009057">
    <property type="entry name" value="Homeodomain-like_sf"/>
</dbReference>
<evidence type="ECO:0000259" key="4">
    <source>
        <dbReference type="PROSITE" id="PS01124"/>
    </source>
</evidence>
<dbReference type="PANTHER" id="PTHR47893:SF1">
    <property type="entry name" value="REGULATORY PROTEIN PCHR"/>
    <property type="match status" value="1"/>
</dbReference>
<evidence type="ECO:0000313" key="5">
    <source>
        <dbReference type="EMBL" id="SHI53918.1"/>
    </source>
</evidence>
<dbReference type="GO" id="GO:0043565">
    <property type="term" value="F:sequence-specific DNA binding"/>
    <property type="evidence" value="ECO:0007669"/>
    <property type="project" value="InterPro"/>
</dbReference>
<evidence type="ECO:0000256" key="2">
    <source>
        <dbReference type="ARBA" id="ARBA00023125"/>
    </source>
</evidence>
<protein>
    <submittedName>
        <fullName evidence="5">AraC-type DNA-binding protein</fullName>
    </submittedName>
</protein>
<dbReference type="RefSeq" id="WP_072763108.1">
    <property type="nucleotide sequence ID" value="NZ_FQYX01000003.1"/>
</dbReference>
<dbReference type="InterPro" id="IPR020449">
    <property type="entry name" value="Tscrpt_reg_AraC-type_HTH"/>
</dbReference>
<dbReference type="EMBL" id="FQYX01000003">
    <property type="protein sequence ID" value="SHI53918.1"/>
    <property type="molecule type" value="Genomic_DNA"/>
</dbReference>
<dbReference type="PANTHER" id="PTHR47893">
    <property type="entry name" value="REGULATORY PROTEIN PCHR"/>
    <property type="match status" value="1"/>
</dbReference>
<keyword evidence="1" id="KW-0805">Transcription regulation</keyword>
<accession>A0A1M6BZQ8</accession>
<dbReference type="OrthoDB" id="799767at2"/>
<dbReference type="GO" id="GO:0003700">
    <property type="term" value="F:DNA-binding transcription factor activity"/>
    <property type="evidence" value="ECO:0007669"/>
    <property type="project" value="InterPro"/>
</dbReference>
<sequence length="336" mass="39179">MKHIDHKHTIKKDLKNHISVISGRTTESHFKQGEQTKKNDESDVFDINSKIVYEDFLLNFKEIIFDYFKIASGILTSTKDVHVDCTFIGETVQMVFLLKGNYTIEILGKSSSFTAHECNIFFGIETECKALISKGEHHIFLIDIQKEFFIKFFPKHEKFIDFRQQIENYENGYIRKQNLPITSEMLTLINLIIDCKWKGHFRKIYVHSKVMELLFLQLNILSLDLKPNEPVTPCNIVKMEIALNYLSKNYRNPGTLKELSKKIGTNEFLLKRDFKILFGTTVFGYVSEVRMKKAKELLLKSKYSISQISDEVGYKNPQHFSTAFKRKFGICPSSIR</sequence>
<dbReference type="InterPro" id="IPR053142">
    <property type="entry name" value="PchR_regulatory_protein"/>
</dbReference>
<gene>
    <name evidence="5" type="ORF">SAMN04487911_10325</name>
</gene>
<dbReference type="PROSITE" id="PS01124">
    <property type="entry name" value="HTH_ARAC_FAMILY_2"/>
    <property type="match status" value="1"/>
</dbReference>
<dbReference type="Pfam" id="PF12833">
    <property type="entry name" value="HTH_18"/>
    <property type="match status" value="1"/>
</dbReference>
<keyword evidence="3" id="KW-0804">Transcription</keyword>
<dbReference type="AlphaFoldDB" id="A0A1M6BZQ8"/>
<keyword evidence="6" id="KW-1185">Reference proteome</keyword>
<dbReference type="STRING" id="558155.SAMN04487911_10325"/>
<dbReference type="Proteomes" id="UP000184231">
    <property type="component" value="Unassembled WGS sequence"/>
</dbReference>
<evidence type="ECO:0000313" key="6">
    <source>
        <dbReference type="Proteomes" id="UP000184231"/>
    </source>
</evidence>